<dbReference type="InterPro" id="IPR044730">
    <property type="entry name" value="RNase_H-like_dom_plant"/>
</dbReference>
<reference evidence="3" key="1">
    <citation type="submission" date="2022-12" db="EMBL/GenBank/DDBJ databases">
        <title>Draft genome assemblies for two species of Escallonia (Escalloniales).</title>
        <authorList>
            <person name="Chanderbali A."/>
            <person name="Dervinis C."/>
            <person name="Anghel I."/>
            <person name="Soltis D."/>
            <person name="Soltis P."/>
            <person name="Zapata F."/>
        </authorList>
    </citation>
    <scope>NUCLEOTIDE SEQUENCE</scope>
    <source>
        <strain evidence="3">UCBG92.1500</strain>
        <tissue evidence="3">Leaf</tissue>
    </source>
</reference>
<name>A0AA88QKL3_9ASTE</name>
<dbReference type="PANTHER" id="PTHR47723">
    <property type="entry name" value="OS05G0353850 PROTEIN"/>
    <property type="match status" value="1"/>
</dbReference>
<evidence type="ECO:0000256" key="1">
    <source>
        <dbReference type="SAM" id="SignalP"/>
    </source>
</evidence>
<sequence length="362" mass="39357">MAEPIAVLICSLFAPMASATFAHSAATRAAAEATTASLLVVFEGTLCFEFSAAAIAAKAAATPATDIAACTSALCNLWSSFRFCLISLSHFFIETCLNVWRDIDEFRQVLSTYCNMSGQRINWEKETQKGDFIRNVGSDKETLSLLLSSSPALKSYLQSSPKQTSSKEVYAIGLGATIRDSRGYFIAALSKRVDNRTCSLTVEALATLDGRKLAQQMGCQKLWIEGDAADIIYALRSTEDNFSKIGHIMDEAKKLVSSFQGIQITQVKHIEILVGSLALNICGNSFKVQEDSLDQVAATYAPPAPGNAQADLLAIISTMQKSIENLQAAIEQRSEPHLDPHLKAMHTTNAQKQPTSNHERHE</sequence>
<evidence type="ECO:0000313" key="3">
    <source>
        <dbReference type="EMBL" id="KAK2972409.1"/>
    </source>
</evidence>
<accession>A0AA88QKL3</accession>
<feature type="domain" description="RNase H type-1" evidence="2">
    <location>
        <begin position="167"/>
        <end position="265"/>
    </location>
</feature>
<dbReference type="Proteomes" id="UP001187471">
    <property type="component" value="Unassembled WGS sequence"/>
</dbReference>
<feature type="non-terminal residue" evidence="3">
    <location>
        <position position="1"/>
    </location>
</feature>
<dbReference type="CDD" id="cd06222">
    <property type="entry name" value="RNase_H_like"/>
    <property type="match status" value="1"/>
</dbReference>
<dbReference type="GO" id="GO:0004523">
    <property type="term" value="F:RNA-DNA hybrid ribonuclease activity"/>
    <property type="evidence" value="ECO:0007669"/>
    <property type="project" value="InterPro"/>
</dbReference>
<dbReference type="PANTHER" id="PTHR47723:SF19">
    <property type="entry name" value="POLYNUCLEOTIDYL TRANSFERASE, RIBONUCLEASE H-LIKE SUPERFAMILY PROTEIN"/>
    <property type="match status" value="1"/>
</dbReference>
<evidence type="ECO:0000313" key="4">
    <source>
        <dbReference type="Proteomes" id="UP001187471"/>
    </source>
</evidence>
<dbReference type="Gene3D" id="3.30.420.10">
    <property type="entry name" value="Ribonuclease H-like superfamily/Ribonuclease H"/>
    <property type="match status" value="1"/>
</dbReference>
<dbReference type="GO" id="GO:0003676">
    <property type="term" value="F:nucleic acid binding"/>
    <property type="evidence" value="ECO:0007669"/>
    <property type="project" value="InterPro"/>
</dbReference>
<dbReference type="EMBL" id="JAVXUO010002527">
    <property type="protein sequence ID" value="KAK2972409.1"/>
    <property type="molecule type" value="Genomic_DNA"/>
</dbReference>
<dbReference type="InterPro" id="IPR036397">
    <property type="entry name" value="RNaseH_sf"/>
</dbReference>
<keyword evidence="1" id="KW-0732">Signal</keyword>
<keyword evidence="4" id="KW-1185">Reference proteome</keyword>
<feature type="signal peptide" evidence="1">
    <location>
        <begin position="1"/>
        <end position="19"/>
    </location>
</feature>
<protein>
    <recommendedName>
        <fullName evidence="2">RNase H type-1 domain-containing protein</fullName>
    </recommendedName>
</protein>
<comment type="caution">
    <text evidence="3">The sequence shown here is derived from an EMBL/GenBank/DDBJ whole genome shotgun (WGS) entry which is preliminary data.</text>
</comment>
<evidence type="ECO:0000259" key="2">
    <source>
        <dbReference type="Pfam" id="PF13456"/>
    </source>
</evidence>
<dbReference type="InterPro" id="IPR053151">
    <property type="entry name" value="RNase_H-like"/>
</dbReference>
<feature type="chain" id="PRO_5041652645" description="RNase H type-1 domain-containing protein" evidence="1">
    <location>
        <begin position="20"/>
        <end position="362"/>
    </location>
</feature>
<organism evidence="3 4">
    <name type="scientific">Escallonia rubra</name>
    <dbReference type="NCBI Taxonomy" id="112253"/>
    <lineage>
        <taxon>Eukaryota</taxon>
        <taxon>Viridiplantae</taxon>
        <taxon>Streptophyta</taxon>
        <taxon>Embryophyta</taxon>
        <taxon>Tracheophyta</taxon>
        <taxon>Spermatophyta</taxon>
        <taxon>Magnoliopsida</taxon>
        <taxon>eudicotyledons</taxon>
        <taxon>Gunneridae</taxon>
        <taxon>Pentapetalae</taxon>
        <taxon>asterids</taxon>
        <taxon>campanulids</taxon>
        <taxon>Escalloniales</taxon>
        <taxon>Escalloniaceae</taxon>
        <taxon>Escallonia</taxon>
    </lineage>
</organism>
<gene>
    <name evidence="3" type="ORF">RJ640_002949</name>
</gene>
<dbReference type="AlphaFoldDB" id="A0AA88QKL3"/>
<proteinExistence type="predicted"/>
<dbReference type="InterPro" id="IPR002156">
    <property type="entry name" value="RNaseH_domain"/>
</dbReference>
<dbReference type="Pfam" id="PF13456">
    <property type="entry name" value="RVT_3"/>
    <property type="match status" value="1"/>
</dbReference>